<protein>
    <submittedName>
        <fullName evidence="3">MucR family transcriptional regulator</fullName>
    </submittedName>
</protein>
<feature type="region of interest" description="Disordered" evidence="2">
    <location>
        <begin position="130"/>
        <end position="155"/>
    </location>
</feature>
<dbReference type="Gene3D" id="1.10.10.1550">
    <property type="entry name" value="ROS/MUCR transcriptional regulator protein"/>
    <property type="match status" value="1"/>
</dbReference>
<evidence type="ECO:0000256" key="2">
    <source>
        <dbReference type="SAM" id="MobiDB-lite"/>
    </source>
</evidence>
<proteinExistence type="inferred from homology"/>
<dbReference type="Pfam" id="PF05443">
    <property type="entry name" value="ROS_MUCR"/>
    <property type="match status" value="1"/>
</dbReference>
<feature type="compositionally biased region" description="Basic residues" evidence="2">
    <location>
        <begin position="142"/>
        <end position="155"/>
    </location>
</feature>
<dbReference type="GO" id="GO:0008270">
    <property type="term" value="F:zinc ion binding"/>
    <property type="evidence" value="ECO:0007669"/>
    <property type="project" value="InterPro"/>
</dbReference>
<evidence type="ECO:0000256" key="1">
    <source>
        <dbReference type="ARBA" id="ARBA00007031"/>
    </source>
</evidence>
<dbReference type="InterPro" id="IPR041920">
    <property type="entry name" value="ROS/MUCR_sf"/>
</dbReference>
<feature type="compositionally biased region" description="Low complexity" evidence="2">
    <location>
        <begin position="131"/>
        <end position="141"/>
    </location>
</feature>
<organism evidence="3">
    <name type="scientific">Alsobacter sp. KACC 23698</name>
    <dbReference type="NCBI Taxonomy" id="3149229"/>
    <lineage>
        <taxon>Bacteria</taxon>
        <taxon>Pseudomonadati</taxon>
        <taxon>Pseudomonadota</taxon>
        <taxon>Alphaproteobacteria</taxon>
        <taxon>Hyphomicrobiales</taxon>
        <taxon>Alsobacteraceae</taxon>
        <taxon>Alsobacter</taxon>
    </lineage>
</organism>
<dbReference type="RefSeq" id="WP_406854665.1">
    <property type="nucleotide sequence ID" value="NZ_CP157484.1"/>
</dbReference>
<gene>
    <name evidence="3" type="ORF">ABEG18_19240</name>
</gene>
<comment type="similarity">
    <text evidence="1">Belongs to the ros/MucR family.</text>
</comment>
<dbReference type="AlphaFoldDB" id="A0AAU7JBQ6"/>
<sequence>MTELPENTLDLVADIVTAYLANNSISANDIPALIASVHGALTSLVSGKVEEPPVAQRPAVSIKKSVTPDAIICLEDGKSFKSLKRHLMTKYGMTPAEYRAKWGLPSDYPMTAPNYAEARSALARSMGLGRKPAAPVEVPAPKAKRGRPPKAAKAA</sequence>
<accession>A0AAU7JBQ6</accession>
<evidence type="ECO:0000313" key="3">
    <source>
        <dbReference type="EMBL" id="XBO37837.1"/>
    </source>
</evidence>
<dbReference type="InterPro" id="IPR008807">
    <property type="entry name" value="ROS_MUCR"/>
</dbReference>
<dbReference type="GO" id="GO:0006355">
    <property type="term" value="P:regulation of DNA-templated transcription"/>
    <property type="evidence" value="ECO:0007669"/>
    <property type="project" value="InterPro"/>
</dbReference>
<dbReference type="GO" id="GO:0003677">
    <property type="term" value="F:DNA binding"/>
    <property type="evidence" value="ECO:0007669"/>
    <property type="project" value="InterPro"/>
</dbReference>
<name>A0AAU7JBQ6_9HYPH</name>
<reference evidence="3" key="1">
    <citation type="submission" date="2024-05" db="EMBL/GenBank/DDBJ databases">
        <authorList>
            <person name="Kim S."/>
            <person name="Heo J."/>
            <person name="Choi H."/>
            <person name="Choi Y."/>
            <person name="Kwon S.-W."/>
            <person name="Kim Y."/>
        </authorList>
    </citation>
    <scope>NUCLEOTIDE SEQUENCE</scope>
    <source>
        <strain evidence="3">KACC 23698</strain>
    </source>
</reference>
<dbReference type="EMBL" id="CP157484">
    <property type="protein sequence ID" value="XBO37837.1"/>
    <property type="molecule type" value="Genomic_DNA"/>
</dbReference>